<dbReference type="PROSITE" id="PS51886">
    <property type="entry name" value="TLDC"/>
    <property type="match status" value="1"/>
</dbReference>
<dbReference type="SMART" id="SM00584">
    <property type="entry name" value="TLDc"/>
    <property type="match status" value="1"/>
</dbReference>
<dbReference type="Pfam" id="PF07534">
    <property type="entry name" value="TLD"/>
    <property type="match status" value="1"/>
</dbReference>
<evidence type="ECO:0000259" key="2">
    <source>
        <dbReference type="PROSITE" id="PS51886"/>
    </source>
</evidence>
<sequence>MGSAASTSKGAEDQGIVQLERRLQASGDLPFLQRAFSHLSASGSGSMSHSIPSMTLQDCFSLMPLKTQADSTVLVFISQLGPAISHNFFRTPSGQVDWPLFITGFDRCCKQGLGADRLKSLLTLFGDGQSDGPLPGLQLEGNKDLVGFVTVDQVHDLLRLCWLMMCHARLPTSIKLAGSANSNEMDITLPDLRPLYNSFYAAATGSYPDKSTDVSSKEEILVERLCSWILTVIPGISECMAQYVQAQLQRLGSENNEAGVSEKEKDLQETEVAEDTVQLGLLTSGTAWSIGLSSRDSSTKQLISAACDLWGGSESYPSLIYRASNHGRGMNRFWTRVEGYKGPLLMLISATTKDGDESESVSKRKKWIVGALIPGGLDNKENFYGSSGCCLFAVAPNFLPLRSTGRETNYVYSYKKTPGTIYRSHPIPEGVGFGGSMGRERLWLDADFAFLTVHHHAVDKTYHSGALVPGQGYAAVQGEVGEVEVWGLGGTDADEQQAKFQHRENLFAEQRRKVDLKSFGNWQDSPEAAMMDMVSNPQKAAREER</sequence>
<name>A0ABP1AZA8_9BRYO</name>
<proteinExistence type="predicted"/>
<dbReference type="PANTHER" id="PTHR23354:SF104">
    <property type="entry name" value="TLD-DOMAIN CONTAINING NUCLEOLAR PROTEIN"/>
    <property type="match status" value="1"/>
</dbReference>
<evidence type="ECO:0000313" key="3">
    <source>
        <dbReference type="EMBL" id="CAK9867919.1"/>
    </source>
</evidence>
<dbReference type="EMBL" id="OZ023718">
    <property type="protein sequence ID" value="CAK9867919.1"/>
    <property type="molecule type" value="Genomic_DNA"/>
</dbReference>
<dbReference type="PANTHER" id="PTHR23354">
    <property type="entry name" value="NUCLEOLAR PROTEIN 7/ESTROGEN RECEPTOR COACTIVATOR-RELATED"/>
    <property type="match status" value="1"/>
</dbReference>
<gene>
    <name evidence="3" type="ORF">CSSPJE1EN2_LOCUS10914</name>
</gene>
<feature type="region of interest" description="Disordered" evidence="1">
    <location>
        <begin position="526"/>
        <end position="545"/>
    </location>
</feature>
<reference evidence="3" key="1">
    <citation type="submission" date="2024-03" db="EMBL/GenBank/DDBJ databases">
        <authorList>
            <consortium name="ELIXIR-Norway"/>
            <consortium name="Elixir Norway"/>
        </authorList>
    </citation>
    <scope>NUCLEOTIDE SEQUENCE</scope>
</reference>
<keyword evidence="4" id="KW-1185">Reference proteome</keyword>
<protein>
    <recommendedName>
        <fullName evidence="2">TLDc domain-containing protein</fullName>
    </recommendedName>
</protein>
<organism evidence="3 4">
    <name type="scientific">Sphagnum jensenii</name>
    <dbReference type="NCBI Taxonomy" id="128206"/>
    <lineage>
        <taxon>Eukaryota</taxon>
        <taxon>Viridiplantae</taxon>
        <taxon>Streptophyta</taxon>
        <taxon>Embryophyta</taxon>
        <taxon>Bryophyta</taxon>
        <taxon>Sphagnophytina</taxon>
        <taxon>Sphagnopsida</taxon>
        <taxon>Sphagnales</taxon>
        <taxon>Sphagnaceae</taxon>
        <taxon>Sphagnum</taxon>
    </lineage>
</organism>
<accession>A0ABP1AZA8</accession>
<evidence type="ECO:0000313" key="4">
    <source>
        <dbReference type="Proteomes" id="UP001497522"/>
    </source>
</evidence>
<dbReference type="Proteomes" id="UP001497522">
    <property type="component" value="Chromosome 17"/>
</dbReference>
<feature type="domain" description="TLDc" evidence="2">
    <location>
        <begin position="293"/>
        <end position="489"/>
    </location>
</feature>
<dbReference type="InterPro" id="IPR006571">
    <property type="entry name" value="TLDc_dom"/>
</dbReference>
<evidence type="ECO:0000256" key="1">
    <source>
        <dbReference type="SAM" id="MobiDB-lite"/>
    </source>
</evidence>